<reference evidence="15" key="1">
    <citation type="submission" date="2017-05" db="EMBL/GenBank/DDBJ databases">
        <authorList>
            <person name="Sung H."/>
        </authorList>
    </citation>
    <scope>NUCLEOTIDE SEQUENCE [LARGE SCALE GENOMIC DNA]</scope>
    <source>
        <strain evidence="15">AMac2203</strain>
    </source>
</reference>
<dbReference type="UniPathway" id="UPA00060"/>
<keyword evidence="3 11" id="KW-0820">tRNA-binding</keyword>
<evidence type="ECO:0000256" key="1">
    <source>
        <dbReference type="ARBA" id="ARBA00004496"/>
    </source>
</evidence>
<dbReference type="InterPro" id="IPR014729">
    <property type="entry name" value="Rossmann-like_a/b/a_fold"/>
</dbReference>
<comment type="function">
    <text evidence="11">Catalyzes the ATP-dependent transfer of a sulfur to tRNA to produce 4-thiouridine in position 8 of tRNAs, which functions as a near-UV photosensor. Also catalyzes the transfer of sulfur to the sulfur carrier protein ThiS, forming ThiS-thiocarboxylate. This is a step in the synthesis of thiazole, in the thiamine biosynthesis pathway. The sulfur is donated as persulfide by IscS.</text>
</comment>
<dbReference type="InterPro" id="IPR050102">
    <property type="entry name" value="tRNA_sulfurtransferase_ThiI"/>
</dbReference>
<dbReference type="KEGG" id="ocm:CBP12_06580"/>
<evidence type="ECO:0000256" key="8">
    <source>
        <dbReference type="ARBA" id="ARBA00022977"/>
    </source>
</evidence>
<dbReference type="CDD" id="cd11716">
    <property type="entry name" value="THUMP_ThiI"/>
    <property type="match status" value="1"/>
</dbReference>
<dbReference type="Proteomes" id="UP000243793">
    <property type="component" value="Chromosome"/>
</dbReference>
<evidence type="ECO:0000259" key="12">
    <source>
        <dbReference type="PROSITE" id="PS50206"/>
    </source>
</evidence>
<keyword evidence="15" id="KW-1185">Reference proteome</keyword>
<evidence type="ECO:0000313" key="14">
    <source>
        <dbReference type="EMBL" id="ART79857.1"/>
    </source>
</evidence>
<comment type="caution">
    <text evidence="11">Lacks conserved residue(s) required for the propagation of feature annotation.</text>
</comment>
<comment type="subcellular location">
    <subcellularLocation>
        <location evidence="1 11">Cytoplasm</location>
    </subcellularLocation>
</comment>
<dbReference type="InterPro" id="IPR020536">
    <property type="entry name" value="ThiI_AANH"/>
</dbReference>
<dbReference type="EMBL" id="CP021376">
    <property type="protein sequence ID" value="ART79857.1"/>
    <property type="molecule type" value="Genomic_DNA"/>
</dbReference>
<comment type="pathway">
    <text evidence="11">Cofactor biosynthesis; thiamine diphosphate biosynthesis.</text>
</comment>
<dbReference type="NCBIfam" id="TIGR00342">
    <property type="entry name" value="tRNA uracil 4-sulfurtransferase ThiI"/>
    <property type="match status" value="1"/>
</dbReference>
<name>A0A1Y0CY76_9GAMM</name>
<dbReference type="GO" id="GO:0009229">
    <property type="term" value="P:thiamine diphosphate biosynthetic process"/>
    <property type="evidence" value="ECO:0007669"/>
    <property type="project" value="UniProtKB-UniRule"/>
</dbReference>
<feature type="binding site" evidence="11">
    <location>
        <begin position="183"/>
        <end position="184"/>
    </location>
    <ligand>
        <name>ATP</name>
        <dbReference type="ChEBI" id="CHEBI:30616"/>
    </ligand>
</feature>
<feature type="active site" description="Cysteine persulfide intermediate" evidence="11">
    <location>
        <position position="458"/>
    </location>
</feature>
<dbReference type="AlphaFoldDB" id="A0A1Y0CY76"/>
<dbReference type="InterPro" id="IPR036873">
    <property type="entry name" value="Rhodanese-like_dom_sf"/>
</dbReference>
<dbReference type="GO" id="GO:0009228">
    <property type="term" value="P:thiamine biosynthetic process"/>
    <property type="evidence" value="ECO:0007669"/>
    <property type="project" value="UniProtKB-KW"/>
</dbReference>
<dbReference type="InterPro" id="IPR049962">
    <property type="entry name" value="THUMP_ThiI"/>
</dbReference>
<keyword evidence="9" id="KW-1015">Disulfide bond</keyword>
<dbReference type="PANTHER" id="PTHR43209">
    <property type="entry name" value="TRNA SULFURTRANSFERASE"/>
    <property type="match status" value="1"/>
</dbReference>
<evidence type="ECO:0000259" key="13">
    <source>
        <dbReference type="PROSITE" id="PS51165"/>
    </source>
</evidence>
<dbReference type="PROSITE" id="PS50206">
    <property type="entry name" value="RHODANESE_3"/>
    <property type="match status" value="1"/>
</dbReference>
<evidence type="ECO:0000256" key="4">
    <source>
        <dbReference type="ARBA" id="ARBA00022679"/>
    </source>
</evidence>
<dbReference type="CDD" id="cd01712">
    <property type="entry name" value="PPase_ThiI"/>
    <property type="match status" value="1"/>
</dbReference>
<dbReference type="NCBIfam" id="TIGR04271">
    <property type="entry name" value="ThiI_C_thiazole"/>
    <property type="match status" value="1"/>
</dbReference>
<dbReference type="SMART" id="SM00981">
    <property type="entry name" value="THUMP"/>
    <property type="match status" value="1"/>
</dbReference>
<dbReference type="SUPFAM" id="SSF143437">
    <property type="entry name" value="THUMP domain-like"/>
    <property type="match status" value="1"/>
</dbReference>
<proteinExistence type="inferred from homology"/>
<keyword evidence="6 11" id="KW-0067">ATP-binding</keyword>
<evidence type="ECO:0000313" key="15">
    <source>
        <dbReference type="Proteomes" id="UP000243793"/>
    </source>
</evidence>
<dbReference type="InterPro" id="IPR003720">
    <property type="entry name" value="tRNA_STrfase"/>
</dbReference>
<keyword evidence="10" id="KW-0676">Redox-active center</keyword>
<dbReference type="OrthoDB" id="9773948at2"/>
<keyword evidence="4 11" id="KW-0808">Transferase</keyword>
<accession>A0A1Y0CY76</accession>
<dbReference type="PROSITE" id="PS51165">
    <property type="entry name" value="THUMP"/>
    <property type="match status" value="1"/>
</dbReference>
<dbReference type="InterPro" id="IPR026340">
    <property type="entry name" value="THII_Thiazole_biosynth_dom"/>
</dbReference>
<dbReference type="CDD" id="cd00158">
    <property type="entry name" value="RHOD"/>
    <property type="match status" value="1"/>
</dbReference>
<feature type="domain" description="THUMP" evidence="13">
    <location>
        <begin position="61"/>
        <end position="165"/>
    </location>
</feature>
<evidence type="ECO:0000256" key="6">
    <source>
        <dbReference type="ARBA" id="ARBA00022840"/>
    </source>
</evidence>
<feature type="domain" description="Rhodanese" evidence="12">
    <location>
        <begin position="406"/>
        <end position="483"/>
    </location>
</feature>
<feature type="binding site" evidence="11">
    <location>
        <position position="265"/>
    </location>
    <ligand>
        <name>ATP</name>
        <dbReference type="ChEBI" id="CHEBI:30616"/>
    </ligand>
</feature>
<dbReference type="EC" id="2.8.1.4" evidence="11"/>
<evidence type="ECO:0000256" key="7">
    <source>
        <dbReference type="ARBA" id="ARBA00022884"/>
    </source>
</evidence>
<sequence>MKFIIKLHPEITIKSRSVRQRMAKLLQGNIRNVLKPLDENVKIRSEWDKLIVRSELDEHRQAMIELLACVPGIQSFLEVQEYKVSSLDEILIHAEQAFGPLLAGKTFCVRAKRRGQQGFSSLDVERYVGGGLFERCNTAGVKLKKPEVQVNLELEGERLYLVSEQFLGLGGYPIASQESVLSLMSGGYDSGVSSYQLIKRGSRVHYCFFNLGGPEHEAGVREVVYYLWKKYGASHRVKFISVPFEGVVGEILEKVENGYMGVILKRMMMRAGAAVAEKLAVNALVTGEAMGQVSSQTVTNLNVIDRVTEMLIMRPLIASDKQDIIDIARRIGTAPFAEKMPEYCGVISSSPTIKAKMTRVVEAEGHFDFRVLEQAIASACVEDVRMLEHKRLLPEVEFTAANTTQEDSNEIILDIRPPEEEEVAPLKVAGCEVRVMPFFKLSSQFSELDASKTYLLYCDRGVMSRLQAIHLKEQGFENVKVYKP</sequence>
<evidence type="ECO:0000256" key="11">
    <source>
        <dbReference type="HAMAP-Rule" id="MF_00021"/>
    </source>
</evidence>
<dbReference type="Gene3D" id="3.30.2130.30">
    <property type="match status" value="1"/>
</dbReference>
<dbReference type="PANTHER" id="PTHR43209:SF1">
    <property type="entry name" value="TRNA SULFURTRANSFERASE"/>
    <property type="match status" value="1"/>
</dbReference>
<evidence type="ECO:0000256" key="5">
    <source>
        <dbReference type="ARBA" id="ARBA00022741"/>
    </source>
</evidence>
<evidence type="ECO:0000256" key="3">
    <source>
        <dbReference type="ARBA" id="ARBA00022555"/>
    </source>
</evidence>
<dbReference type="InterPro" id="IPR054173">
    <property type="entry name" value="ThiI_fer"/>
</dbReference>
<dbReference type="Gene3D" id="3.40.250.10">
    <property type="entry name" value="Rhodanese-like domain"/>
    <property type="match status" value="1"/>
</dbReference>
<dbReference type="GO" id="GO:0052837">
    <property type="term" value="P:thiazole biosynthetic process"/>
    <property type="evidence" value="ECO:0007669"/>
    <property type="project" value="InterPro"/>
</dbReference>
<feature type="binding site" evidence="11">
    <location>
        <position position="287"/>
    </location>
    <ligand>
        <name>ATP</name>
        <dbReference type="ChEBI" id="CHEBI:30616"/>
    </ligand>
</feature>
<dbReference type="Pfam" id="PF02926">
    <property type="entry name" value="THUMP"/>
    <property type="match status" value="1"/>
</dbReference>
<dbReference type="Gene3D" id="3.40.50.620">
    <property type="entry name" value="HUPs"/>
    <property type="match status" value="1"/>
</dbReference>
<dbReference type="GO" id="GO:0000049">
    <property type="term" value="F:tRNA binding"/>
    <property type="evidence" value="ECO:0007669"/>
    <property type="project" value="UniProtKB-UniRule"/>
</dbReference>
<evidence type="ECO:0000256" key="2">
    <source>
        <dbReference type="ARBA" id="ARBA00022490"/>
    </source>
</evidence>
<dbReference type="HAMAP" id="MF_00021">
    <property type="entry name" value="ThiI"/>
    <property type="match status" value="1"/>
</dbReference>
<evidence type="ECO:0000256" key="10">
    <source>
        <dbReference type="ARBA" id="ARBA00023284"/>
    </source>
</evidence>
<keyword evidence="8 11" id="KW-0784">Thiamine biosynthesis</keyword>
<dbReference type="GO" id="GO:0002937">
    <property type="term" value="P:tRNA 4-thiouridine biosynthesis"/>
    <property type="evidence" value="ECO:0007669"/>
    <property type="project" value="TreeGrafter"/>
</dbReference>
<evidence type="ECO:0000256" key="9">
    <source>
        <dbReference type="ARBA" id="ARBA00023157"/>
    </source>
</evidence>
<organism evidence="14 15">
    <name type="scientific">Oceanisphaera avium</name>
    <dbReference type="NCBI Taxonomy" id="1903694"/>
    <lineage>
        <taxon>Bacteria</taxon>
        <taxon>Pseudomonadati</taxon>
        <taxon>Pseudomonadota</taxon>
        <taxon>Gammaproteobacteria</taxon>
        <taxon>Aeromonadales</taxon>
        <taxon>Aeromonadaceae</taxon>
        <taxon>Oceanisphaera</taxon>
    </lineage>
</organism>
<protein>
    <recommendedName>
        <fullName evidence="11">tRNA sulfurtransferase</fullName>
        <ecNumber evidence="11">2.8.1.4</ecNumber>
    </recommendedName>
    <alternativeName>
        <fullName evidence="11">Sulfur carrier protein ThiS sulfurtransferase</fullName>
    </alternativeName>
    <alternativeName>
        <fullName evidence="11">Thiamine biosynthesis protein ThiI</fullName>
    </alternativeName>
    <alternativeName>
        <fullName evidence="11">tRNA 4-thiouridine synthase</fullName>
    </alternativeName>
</protein>
<dbReference type="SUPFAM" id="SSF52402">
    <property type="entry name" value="Adenine nucleotide alpha hydrolases-like"/>
    <property type="match status" value="1"/>
</dbReference>
<dbReference type="InterPro" id="IPR049961">
    <property type="entry name" value="ThiI_N"/>
</dbReference>
<dbReference type="InterPro" id="IPR001763">
    <property type="entry name" value="Rhodanese-like_dom"/>
</dbReference>
<dbReference type="GO" id="GO:0140741">
    <property type="term" value="F:tRNA-uracil-4 sulfurtransferase activity"/>
    <property type="evidence" value="ECO:0007669"/>
    <property type="project" value="UniProtKB-EC"/>
</dbReference>
<comment type="similarity">
    <text evidence="11">Belongs to the ThiI family.</text>
</comment>
<dbReference type="Pfam" id="PF00581">
    <property type="entry name" value="Rhodanese"/>
    <property type="match status" value="1"/>
</dbReference>
<keyword evidence="5 11" id="KW-0547">Nucleotide-binding</keyword>
<dbReference type="GO" id="GO:0005524">
    <property type="term" value="F:ATP binding"/>
    <property type="evidence" value="ECO:0007669"/>
    <property type="project" value="UniProtKB-UniRule"/>
</dbReference>
<dbReference type="Pfam" id="PF22025">
    <property type="entry name" value="ThiI_fer"/>
    <property type="match status" value="1"/>
</dbReference>
<feature type="binding site" evidence="11">
    <location>
        <position position="296"/>
    </location>
    <ligand>
        <name>ATP</name>
        <dbReference type="ChEBI" id="CHEBI:30616"/>
    </ligand>
</feature>
<comment type="catalytic activity">
    <reaction evidence="11">
        <text>[ThiI sulfur-carrier protein]-S-sulfanyl-L-cysteine + a uridine in tRNA + 2 reduced [2Fe-2S]-[ferredoxin] + ATP + H(+) = [ThiI sulfur-carrier protein]-L-cysteine + a 4-thiouridine in tRNA + 2 oxidized [2Fe-2S]-[ferredoxin] + AMP + diphosphate</text>
        <dbReference type="Rhea" id="RHEA:24176"/>
        <dbReference type="Rhea" id="RHEA-COMP:10000"/>
        <dbReference type="Rhea" id="RHEA-COMP:10001"/>
        <dbReference type="Rhea" id="RHEA-COMP:13337"/>
        <dbReference type="Rhea" id="RHEA-COMP:13338"/>
        <dbReference type="Rhea" id="RHEA-COMP:13339"/>
        <dbReference type="Rhea" id="RHEA-COMP:13340"/>
        <dbReference type="ChEBI" id="CHEBI:15378"/>
        <dbReference type="ChEBI" id="CHEBI:29950"/>
        <dbReference type="ChEBI" id="CHEBI:30616"/>
        <dbReference type="ChEBI" id="CHEBI:33019"/>
        <dbReference type="ChEBI" id="CHEBI:33737"/>
        <dbReference type="ChEBI" id="CHEBI:33738"/>
        <dbReference type="ChEBI" id="CHEBI:61963"/>
        <dbReference type="ChEBI" id="CHEBI:65315"/>
        <dbReference type="ChEBI" id="CHEBI:136798"/>
        <dbReference type="ChEBI" id="CHEBI:456215"/>
        <dbReference type="EC" id="2.8.1.4"/>
    </reaction>
</comment>
<dbReference type="GO" id="GO:0004810">
    <property type="term" value="F:CCA tRNA nucleotidyltransferase activity"/>
    <property type="evidence" value="ECO:0007669"/>
    <property type="project" value="InterPro"/>
</dbReference>
<comment type="catalytic activity">
    <reaction evidence="11">
        <text>[ThiS sulfur-carrier protein]-C-terminal Gly-Gly-AMP + S-sulfanyl-L-cysteinyl-[cysteine desulfurase] + AH2 = [ThiS sulfur-carrier protein]-C-terminal-Gly-aminoethanethioate + L-cysteinyl-[cysteine desulfurase] + A + AMP + 2 H(+)</text>
        <dbReference type="Rhea" id="RHEA:43340"/>
        <dbReference type="Rhea" id="RHEA-COMP:12157"/>
        <dbReference type="Rhea" id="RHEA-COMP:12158"/>
        <dbReference type="Rhea" id="RHEA-COMP:12910"/>
        <dbReference type="Rhea" id="RHEA-COMP:19908"/>
        <dbReference type="ChEBI" id="CHEBI:13193"/>
        <dbReference type="ChEBI" id="CHEBI:15378"/>
        <dbReference type="ChEBI" id="CHEBI:17499"/>
        <dbReference type="ChEBI" id="CHEBI:29950"/>
        <dbReference type="ChEBI" id="CHEBI:61963"/>
        <dbReference type="ChEBI" id="CHEBI:90618"/>
        <dbReference type="ChEBI" id="CHEBI:232372"/>
        <dbReference type="ChEBI" id="CHEBI:456215"/>
    </reaction>
</comment>
<dbReference type="InterPro" id="IPR004114">
    <property type="entry name" value="THUMP_dom"/>
</dbReference>
<keyword evidence="7 11" id="KW-0694">RNA-binding</keyword>
<gene>
    <name evidence="11" type="primary">thiI</name>
    <name evidence="14" type="ORF">CBP12_06580</name>
</gene>
<dbReference type="RefSeq" id="WP_086963732.1">
    <property type="nucleotide sequence ID" value="NZ_CP021376.1"/>
</dbReference>
<keyword evidence="2 11" id="KW-0963">Cytoplasm</keyword>
<dbReference type="SUPFAM" id="SSF52821">
    <property type="entry name" value="Rhodanese/Cell cycle control phosphatase"/>
    <property type="match status" value="1"/>
</dbReference>
<dbReference type="Pfam" id="PF02568">
    <property type="entry name" value="ThiI"/>
    <property type="match status" value="1"/>
</dbReference>
<dbReference type="GO" id="GO:0005829">
    <property type="term" value="C:cytosol"/>
    <property type="evidence" value="ECO:0007669"/>
    <property type="project" value="TreeGrafter"/>
</dbReference>